<dbReference type="EMBL" id="LWSG01000034">
    <property type="protein sequence ID" value="OAS83831.1"/>
    <property type="molecule type" value="Genomic_DNA"/>
</dbReference>
<organism evidence="1 2">
    <name type="scientific">Metabacillus litoralis</name>
    <dbReference type="NCBI Taxonomy" id="152268"/>
    <lineage>
        <taxon>Bacteria</taxon>
        <taxon>Bacillati</taxon>
        <taxon>Bacillota</taxon>
        <taxon>Bacilli</taxon>
        <taxon>Bacillales</taxon>
        <taxon>Bacillaceae</taxon>
        <taxon>Metabacillus</taxon>
    </lineage>
</organism>
<comment type="caution">
    <text evidence="1">The sequence shown here is derived from an EMBL/GenBank/DDBJ whole genome shotgun (WGS) entry which is preliminary data.</text>
</comment>
<keyword evidence="2" id="KW-1185">Reference proteome</keyword>
<dbReference type="RefSeq" id="WP_066336241.1">
    <property type="nucleotide sequence ID" value="NZ_LWSG01000034.1"/>
</dbReference>
<accession>A0A179SQS3</accession>
<dbReference type="AlphaFoldDB" id="A0A179SQS3"/>
<reference evidence="2" key="1">
    <citation type="submission" date="2016-04" db="EMBL/GenBank/DDBJ databases">
        <authorList>
            <person name="Lyu Z."/>
            <person name="Lyu W."/>
        </authorList>
    </citation>
    <scope>NUCLEOTIDE SEQUENCE [LARGE SCALE GENOMIC DNA]</scope>
    <source>
        <strain evidence="2">C44</strain>
    </source>
</reference>
<sequence length="123" mass="14166">MAEIFTDYINKTILTLPDKFIDVKTGESHIVSQKMQEQIEYHTNNNTLIHLLLSALNSYLHPKLMHGGNEEILFELSEIKKMMQQGYTQKNNFQVSNPTNHRHHAPIDLEMSDIKDVLEAFGG</sequence>
<proteinExistence type="predicted"/>
<dbReference type="OrthoDB" id="2454482at2"/>
<dbReference type="STRING" id="152268.A6K24_06890"/>
<protein>
    <submittedName>
        <fullName evidence="1">Uncharacterized protein</fullName>
    </submittedName>
</protein>
<dbReference type="Proteomes" id="UP000078534">
    <property type="component" value="Unassembled WGS sequence"/>
</dbReference>
<evidence type="ECO:0000313" key="2">
    <source>
        <dbReference type="Proteomes" id="UP000078534"/>
    </source>
</evidence>
<gene>
    <name evidence="1" type="ORF">A6K24_06890</name>
</gene>
<evidence type="ECO:0000313" key="1">
    <source>
        <dbReference type="EMBL" id="OAS83831.1"/>
    </source>
</evidence>
<name>A0A179SQS3_9BACI</name>